<sequence length="240" mass="24147">MTVAAADTLTWTGPPEVAPRGTLVVLPGRGEHPGIYERFGRRIAVDGYRVTAVADPVADAGRAASLVAAALDGAPGPHVLVGSDTGALLAAALVADGRVPADALVLAGLPAGPPGAPEPDGEVAARTACPTHAARIAAPDGVRAGALAEPVPDGWLERADPARIGVPVLGLHGAADAVAPLDAARAWYARVPLAELVAVTGGRHDALNDATHRTAAASVVLFLERLRLGADLPLIARVTR</sequence>
<dbReference type="RefSeq" id="WP_172164305.1">
    <property type="nucleotide sequence ID" value="NZ_CP053564.1"/>
</dbReference>
<keyword evidence="2" id="KW-1185">Reference proteome</keyword>
<dbReference type="Gene3D" id="3.40.50.1820">
    <property type="entry name" value="alpha/beta hydrolase"/>
    <property type="match status" value="1"/>
</dbReference>
<dbReference type="EMBL" id="CP053564">
    <property type="protein sequence ID" value="QJY49166.1"/>
    <property type="molecule type" value="Genomic_DNA"/>
</dbReference>
<protein>
    <submittedName>
        <fullName evidence="1">Lysophospholipase</fullName>
    </submittedName>
</protein>
<gene>
    <name evidence="1" type="ORF">HOP40_28255</name>
</gene>
<organism evidence="1 2">
    <name type="scientific">Pseudonocardia broussonetiae</name>
    <dbReference type="NCBI Taxonomy" id="2736640"/>
    <lineage>
        <taxon>Bacteria</taxon>
        <taxon>Bacillati</taxon>
        <taxon>Actinomycetota</taxon>
        <taxon>Actinomycetes</taxon>
        <taxon>Pseudonocardiales</taxon>
        <taxon>Pseudonocardiaceae</taxon>
        <taxon>Pseudonocardia</taxon>
    </lineage>
</organism>
<dbReference type="Proteomes" id="UP000505377">
    <property type="component" value="Chromosome"/>
</dbReference>
<dbReference type="KEGG" id="pbro:HOP40_28255"/>
<dbReference type="SUPFAM" id="SSF53474">
    <property type="entry name" value="alpha/beta-Hydrolases"/>
    <property type="match status" value="1"/>
</dbReference>
<accession>A0A6M6JPE1</accession>
<evidence type="ECO:0000313" key="2">
    <source>
        <dbReference type="Proteomes" id="UP000505377"/>
    </source>
</evidence>
<dbReference type="AlphaFoldDB" id="A0A6M6JPE1"/>
<name>A0A6M6JPE1_9PSEU</name>
<reference evidence="1 2" key="1">
    <citation type="submission" date="2020-05" db="EMBL/GenBank/DDBJ databases">
        <authorList>
            <person name="Mo P."/>
        </authorList>
    </citation>
    <scope>NUCLEOTIDE SEQUENCE [LARGE SCALE GENOMIC DNA]</scope>
    <source>
        <strain evidence="1 2">Gen01</strain>
    </source>
</reference>
<evidence type="ECO:0000313" key="1">
    <source>
        <dbReference type="EMBL" id="QJY49166.1"/>
    </source>
</evidence>
<dbReference type="InterPro" id="IPR029058">
    <property type="entry name" value="AB_hydrolase_fold"/>
</dbReference>
<proteinExistence type="predicted"/>